<dbReference type="OrthoDB" id="346839at2759"/>
<accession>A0A812PMI3</accession>
<name>A0A812PMI3_9DINO</name>
<organism evidence="5 6">
    <name type="scientific">Symbiodinium natans</name>
    <dbReference type="NCBI Taxonomy" id="878477"/>
    <lineage>
        <taxon>Eukaryota</taxon>
        <taxon>Sar</taxon>
        <taxon>Alveolata</taxon>
        <taxon>Dinophyceae</taxon>
        <taxon>Suessiales</taxon>
        <taxon>Symbiodiniaceae</taxon>
        <taxon>Symbiodinium</taxon>
    </lineage>
</organism>
<dbReference type="GO" id="GO:0003729">
    <property type="term" value="F:mRNA binding"/>
    <property type="evidence" value="ECO:0007669"/>
    <property type="project" value="TreeGrafter"/>
</dbReference>
<evidence type="ECO:0000256" key="1">
    <source>
        <dbReference type="ARBA" id="ARBA00022884"/>
    </source>
</evidence>
<sequence>MMSKRAVALCYASASNYGRYRKNRDERIASRSSKSQTDPYSVLFAHLSRRVPEDYLKSLFEEVGRVTHFELWKGPDGQSLGRGKVSYTSTADANMAVKQLSGWYVHGRTMRVCLFRPPSEERGADVRGQDKNKFPEKPCSVIFSNCNSVSTEGFLRWLLSKAGTVLCFTLQRNDEGKSLGWGTCTFDGEAVARRAIERFNGAWVDNRRIQLELDPNPPKSFLSCVFFHNVTWTTTAAELKRKFSAYGTVEEFELRVKPNGRSLGMGTCRFSCSKEARNAISGLDGQMLHGRRLYLCRYDPIGAGRVQASRPWENCPPAEVKEEDDSDVENR</sequence>
<gene>
    <name evidence="5" type="primary">PAB2</name>
    <name evidence="5" type="ORF">SNAT2548_LOCUS20005</name>
</gene>
<evidence type="ECO:0000259" key="4">
    <source>
        <dbReference type="PROSITE" id="PS50102"/>
    </source>
</evidence>
<feature type="domain" description="RRM" evidence="4">
    <location>
        <begin position="40"/>
        <end position="117"/>
    </location>
</feature>
<protein>
    <submittedName>
        <fullName evidence="5">PAB2 protein</fullName>
    </submittedName>
</protein>
<dbReference type="PANTHER" id="PTHR48025">
    <property type="entry name" value="OS02G0815200 PROTEIN"/>
    <property type="match status" value="1"/>
</dbReference>
<feature type="region of interest" description="Disordered" evidence="3">
    <location>
        <begin position="312"/>
        <end position="331"/>
    </location>
</feature>
<feature type="domain" description="RRM" evidence="4">
    <location>
        <begin position="139"/>
        <end position="216"/>
    </location>
</feature>
<dbReference type="PROSITE" id="PS50102">
    <property type="entry name" value="RRM"/>
    <property type="match status" value="3"/>
</dbReference>
<dbReference type="EMBL" id="CAJNDS010002196">
    <property type="protein sequence ID" value="CAE7367824.1"/>
    <property type="molecule type" value="Genomic_DNA"/>
</dbReference>
<evidence type="ECO:0000256" key="2">
    <source>
        <dbReference type="PROSITE-ProRule" id="PRU00176"/>
    </source>
</evidence>
<dbReference type="Pfam" id="PF00076">
    <property type="entry name" value="RRM_1"/>
    <property type="match status" value="3"/>
</dbReference>
<dbReference type="SMART" id="SM00360">
    <property type="entry name" value="RRM"/>
    <property type="match status" value="3"/>
</dbReference>
<evidence type="ECO:0000313" key="5">
    <source>
        <dbReference type="EMBL" id="CAE7367824.1"/>
    </source>
</evidence>
<keyword evidence="6" id="KW-1185">Reference proteome</keyword>
<evidence type="ECO:0000313" key="6">
    <source>
        <dbReference type="Proteomes" id="UP000604046"/>
    </source>
</evidence>
<dbReference type="Proteomes" id="UP000604046">
    <property type="component" value="Unassembled WGS sequence"/>
</dbReference>
<dbReference type="InterPro" id="IPR012677">
    <property type="entry name" value="Nucleotide-bd_a/b_plait_sf"/>
</dbReference>
<feature type="compositionally biased region" description="Acidic residues" evidence="3">
    <location>
        <begin position="321"/>
        <end position="331"/>
    </location>
</feature>
<dbReference type="InterPro" id="IPR000504">
    <property type="entry name" value="RRM_dom"/>
</dbReference>
<keyword evidence="1 2" id="KW-0694">RNA-binding</keyword>
<reference evidence="5" key="1">
    <citation type="submission" date="2021-02" db="EMBL/GenBank/DDBJ databases">
        <authorList>
            <person name="Dougan E. K."/>
            <person name="Rhodes N."/>
            <person name="Thang M."/>
            <person name="Chan C."/>
        </authorList>
    </citation>
    <scope>NUCLEOTIDE SEQUENCE</scope>
</reference>
<comment type="caution">
    <text evidence="5">The sequence shown here is derived from an EMBL/GenBank/DDBJ whole genome shotgun (WGS) entry which is preliminary data.</text>
</comment>
<dbReference type="InterPro" id="IPR050502">
    <property type="entry name" value="Euk_RNA-bind_prot"/>
</dbReference>
<dbReference type="AlphaFoldDB" id="A0A812PMI3"/>
<dbReference type="CDD" id="cd00590">
    <property type="entry name" value="RRM_SF"/>
    <property type="match status" value="3"/>
</dbReference>
<feature type="domain" description="RRM" evidence="4">
    <location>
        <begin position="223"/>
        <end position="300"/>
    </location>
</feature>
<dbReference type="InterPro" id="IPR035979">
    <property type="entry name" value="RBD_domain_sf"/>
</dbReference>
<proteinExistence type="predicted"/>
<dbReference type="SUPFAM" id="SSF54928">
    <property type="entry name" value="RNA-binding domain, RBD"/>
    <property type="match status" value="2"/>
</dbReference>
<dbReference type="GO" id="GO:0005634">
    <property type="term" value="C:nucleus"/>
    <property type="evidence" value="ECO:0007669"/>
    <property type="project" value="TreeGrafter"/>
</dbReference>
<evidence type="ECO:0000256" key="3">
    <source>
        <dbReference type="SAM" id="MobiDB-lite"/>
    </source>
</evidence>
<dbReference type="Gene3D" id="3.30.70.330">
    <property type="match status" value="3"/>
</dbReference>
<dbReference type="PANTHER" id="PTHR48025:SF1">
    <property type="entry name" value="RRM DOMAIN-CONTAINING PROTEIN"/>
    <property type="match status" value="1"/>
</dbReference>